<keyword evidence="7" id="KW-1185">Reference proteome</keyword>
<dbReference type="PANTHER" id="PTHR12151:SF25">
    <property type="entry name" value="LINALOOL DEHYDRATASE_ISOMERASE DOMAIN-CONTAINING PROTEIN"/>
    <property type="match status" value="1"/>
</dbReference>
<feature type="binding site" evidence="3">
    <location>
        <position position="84"/>
    </location>
    <ligand>
        <name>Cu cation</name>
        <dbReference type="ChEBI" id="CHEBI:23378"/>
    </ligand>
</feature>
<feature type="binding site" evidence="3">
    <location>
        <position position="88"/>
    </location>
    <ligand>
        <name>Cu cation</name>
        <dbReference type="ChEBI" id="CHEBI:23378"/>
    </ligand>
</feature>
<evidence type="ECO:0000256" key="2">
    <source>
        <dbReference type="ARBA" id="ARBA00023008"/>
    </source>
</evidence>
<dbReference type="PATRIC" id="fig|1526658.3.peg.1282"/>
<keyword evidence="4" id="KW-1015">Disulfide bond</keyword>
<dbReference type="RefSeq" id="WP_054207636.1">
    <property type="nucleotide sequence ID" value="NZ_LGSZ01000019.1"/>
</dbReference>
<evidence type="ECO:0000313" key="6">
    <source>
        <dbReference type="EMBL" id="KPH82531.1"/>
    </source>
</evidence>
<protein>
    <recommendedName>
        <fullName evidence="8">Thioredoxin domain-containing protein</fullName>
    </recommendedName>
</protein>
<feature type="chain" id="PRO_5005871297" description="Thioredoxin domain-containing protein" evidence="5">
    <location>
        <begin position="21"/>
        <end position="210"/>
    </location>
</feature>
<keyword evidence="3" id="KW-0479">Metal-binding</keyword>
<dbReference type="InterPro" id="IPR006311">
    <property type="entry name" value="TAT_signal"/>
</dbReference>
<dbReference type="FunFam" id="3.40.30.10:FF:000013">
    <property type="entry name" value="Blast:Protein SCO1 homolog, mitochondrial"/>
    <property type="match status" value="1"/>
</dbReference>
<feature type="disulfide bond" description="Redox-active" evidence="4">
    <location>
        <begin position="84"/>
        <end position="88"/>
    </location>
</feature>
<dbReference type="InterPro" id="IPR003782">
    <property type="entry name" value="SCO1/SenC"/>
</dbReference>
<evidence type="ECO:0008006" key="8">
    <source>
        <dbReference type="Google" id="ProtNLM"/>
    </source>
</evidence>
<dbReference type="CDD" id="cd02968">
    <property type="entry name" value="SCO"/>
    <property type="match status" value="1"/>
</dbReference>
<evidence type="ECO:0000256" key="1">
    <source>
        <dbReference type="ARBA" id="ARBA00010996"/>
    </source>
</evidence>
<accession>A0A0N1FH57</accession>
<comment type="similarity">
    <text evidence="1">Belongs to the SCO1/2 family.</text>
</comment>
<gene>
    <name evidence="6" type="ORF">AE618_03370</name>
</gene>
<evidence type="ECO:0000256" key="5">
    <source>
        <dbReference type="SAM" id="SignalP"/>
    </source>
</evidence>
<sequence>MPGVIARRTLLAGLAGCAVAAPLACAQAQSRGGHVHGGAAAPTPDPLAGRFGGSFSLTDHSGKRVSDMAYRGRFMLVYFGFTRCADTCPIDLPTIAQALDALGPLAERVVPLFITVDPAFDTPPVLAAYVAAFHPALIGLTGSEAEIAAAAKAYKVHRRKLTQPHHGQGEYAVDHGSLTYLMDREGRFLSLLPHNTEAARMAAVLRSYLA</sequence>
<dbReference type="Gene3D" id="3.40.30.10">
    <property type="entry name" value="Glutaredoxin"/>
    <property type="match status" value="1"/>
</dbReference>
<dbReference type="AlphaFoldDB" id="A0A0N1FH57"/>
<evidence type="ECO:0000256" key="4">
    <source>
        <dbReference type="PIRSR" id="PIRSR603782-2"/>
    </source>
</evidence>
<dbReference type="EMBL" id="LGSZ01000019">
    <property type="protein sequence ID" value="KPH82531.1"/>
    <property type="molecule type" value="Genomic_DNA"/>
</dbReference>
<dbReference type="SUPFAM" id="SSF52833">
    <property type="entry name" value="Thioredoxin-like"/>
    <property type="match status" value="1"/>
</dbReference>
<keyword evidence="2 3" id="KW-0186">Copper</keyword>
<name>A0A0N1FH57_9HYPH</name>
<dbReference type="Proteomes" id="UP000037822">
    <property type="component" value="Unassembled WGS sequence"/>
</dbReference>
<dbReference type="GO" id="GO:0046872">
    <property type="term" value="F:metal ion binding"/>
    <property type="evidence" value="ECO:0007669"/>
    <property type="project" value="UniProtKB-KW"/>
</dbReference>
<proteinExistence type="inferred from homology"/>
<organism evidence="6 7">
    <name type="scientific">Bosea vaviloviae</name>
    <dbReference type="NCBI Taxonomy" id="1526658"/>
    <lineage>
        <taxon>Bacteria</taxon>
        <taxon>Pseudomonadati</taxon>
        <taxon>Pseudomonadota</taxon>
        <taxon>Alphaproteobacteria</taxon>
        <taxon>Hyphomicrobiales</taxon>
        <taxon>Boseaceae</taxon>
        <taxon>Bosea</taxon>
    </lineage>
</organism>
<dbReference type="InterPro" id="IPR036249">
    <property type="entry name" value="Thioredoxin-like_sf"/>
</dbReference>
<evidence type="ECO:0000256" key="3">
    <source>
        <dbReference type="PIRSR" id="PIRSR603782-1"/>
    </source>
</evidence>
<dbReference type="Pfam" id="PF02630">
    <property type="entry name" value="SCO1-SenC"/>
    <property type="match status" value="1"/>
</dbReference>
<dbReference type="PANTHER" id="PTHR12151">
    <property type="entry name" value="ELECTRON TRANSPORT PROTIN SCO1/SENC FAMILY MEMBER"/>
    <property type="match status" value="1"/>
</dbReference>
<keyword evidence="5" id="KW-0732">Signal</keyword>
<dbReference type="PROSITE" id="PS51318">
    <property type="entry name" value="TAT"/>
    <property type="match status" value="1"/>
</dbReference>
<evidence type="ECO:0000313" key="7">
    <source>
        <dbReference type="Proteomes" id="UP000037822"/>
    </source>
</evidence>
<reference evidence="6 7" key="1">
    <citation type="submission" date="2015-07" db="EMBL/GenBank/DDBJ databases">
        <title>Whole genome sequencing of Bosea vaviloviae isolated from cave pool.</title>
        <authorList>
            <person name="Tan N.E.H."/>
            <person name="Lee Y.P."/>
            <person name="Gan H.M."/>
            <person name="Barton H."/>
            <person name="Savka M.A."/>
        </authorList>
    </citation>
    <scope>NUCLEOTIDE SEQUENCE [LARGE SCALE GENOMIC DNA]</scope>
    <source>
        <strain evidence="6 7">SD260</strain>
    </source>
</reference>
<feature type="signal peptide" evidence="5">
    <location>
        <begin position="1"/>
        <end position="20"/>
    </location>
</feature>
<feature type="binding site" evidence="3">
    <location>
        <position position="175"/>
    </location>
    <ligand>
        <name>Cu cation</name>
        <dbReference type="ChEBI" id="CHEBI:23378"/>
    </ligand>
</feature>
<comment type="caution">
    <text evidence="6">The sequence shown here is derived from an EMBL/GenBank/DDBJ whole genome shotgun (WGS) entry which is preliminary data.</text>
</comment>